<protein>
    <submittedName>
        <fullName evidence="1">MC154R</fullName>
    </submittedName>
</protein>
<name>A0AAU7E2S9_9POXV</name>
<proteinExistence type="predicted"/>
<reference evidence="1" key="1">
    <citation type="journal article" date="2024" name="Microbiome">
        <title>Substantial viral diversity in bats and rodents from East Africa: insights into evolution, recombination, and cocirculation.</title>
        <authorList>
            <person name="Wang D."/>
            <person name="Yang X."/>
            <person name="Ren Z."/>
            <person name="Hu B."/>
            <person name="Zhao H."/>
            <person name="Yang K."/>
            <person name="Shi P."/>
            <person name="Zhang Z."/>
            <person name="Feng Q."/>
            <person name="Nawenja C.V."/>
            <person name="Obanda V."/>
            <person name="Robert K."/>
            <person name="Nalikka B."/>
            <person name="Waruhiu C.N."/>
            <person name="Ochola G.O."/>
            <person name="Onyuok S.O."/>
            <person name="Ochieng H."/>
            <person name="Li B."/>
            <person name="Zhu Y."/>
            <person name="Si H."/>
            <person name="Yin J."/>
            <person name="Kristiansen K."/>
            <person name="Jin X."/>
            <person name="Xu X."/>
            <person name="Xiao M."/>
            <person name="Agwanda B."/>
            <person name="Ommeh S."/>
            <person name="Li J."/>
            <person name="Shi Z.L."/>
        </authorList>
    </citation>
    <scope>NUCLEOTIDE SEQUENCE</scope>
    <source>
        <strain evidence="1">1A/Uganda/UGR70/2019</strain>
    </source>
</reference>
<evidence type="ECO:0000313" key="1">
    <source>
        <dbReference type="EMBL" id="XBH23871.1"/>
    </source>
</evidence>
<accession>A0AAU7E2S9</accession>
<dbReference type="EMBL" id="PP711852">
    <property type="protein sequence ID" value="XBH23871.1"/>
    <property type="molecule type" value="Genomic_DNA"/>
</dbReference>
<organism evidence="1">
    <name type="scientific">Rousettus bat poxvirus</name>
    <dbReference type="NCBI Taxonomy" id="3141933"/>
    <lineage>
        <taxon>Viruses</taxon>
        <taxon>Varidnaviria</taxon>
        <taxon>Bamfordvirae</taxon>
        <taxon>Nucleocytoviricota</taxon>
        <taxon>Pokkesviricetes</taxon>
        <taxon>Chitovirales</taxon>
        <taxon>Poxviridae</taxon>
    </lineage>
</organism>
<sequence length="340" mass="37359">MDDLRVPVVEGAVPGLAEGDVVVALPHDDVDLLLHAHTSKRCSCYGGYRGHLFMSGRQIRETLTEILNEKYTHVAESKEMCIPMCMKIMLRHDMSCFVYALRYACGYTSGLYGAVQMAKTCFCAHVYVGLEHAVPALTRSLERYISVGEPALGKVAAAIMTDAPCLDVADVLSAQSSVVSSTYAIMDAGARMHTFFLRMSTSIRQECACSLVDSAGCPHPVVAINNAAEESSRDMTRETILLILRRAENRLAALRKTLTKVARRCYRAGRLVEAAMRKGECAFPSHTSETFCSLARQRYHFGNCAYYAAIRDVIKTTSKIVVEVTDASVTVQGYQRTTAV</sequence>
<reference evidence="1" key="2">
    <citation type="submission" date="2024-02" db="EMBL/GenBank/DDBJ databases">
        <authorList>
            <person name="Hu B."/>
        </authorList>
    </citation>
    <scope>NUCLEOTIDE SEQUENCE</scope>
    <source>
        <strain evidence="1">1A/Uganda/UGR70/2019</strain>
    </source>
</reference>